<reference evidence="1" key="1">
    <citation type="submission" date="2020-04" db="EMBL/GenBank/DDBJ databases">
        <title>Genome Assembly and Annotation of Botryosphaeria dothidea sdau 11-99, a Latent Pathogen of Apple Fruit Ring Rot in China.</title>
        <authorList>
            <person name="Yu C."/>
            <person name="Diao Y."/>
            <person name="Lu Q."/>
            <person name="Zhao J."/>
            <person name="Cui S."/>
            <person name="Peng C."/>
            <person name="He B."/>
            <person name="Liu H."/>
        </authorList>
    </citation>
    <scope>NUCLEOTIDE SEQUENCE [LARGE SCALE GENOMIC DNA]</scope>
    <source>
        <strain evidence="1">Sdau11-99</strain>
    </source>
</reference>
<accession>A0A8H4INC5</accession>
<protein>
    <submittedName>
        <fullName evidence="1">Uncharacterized protein</fullName>
    </submittedName>
</protein>
<gene>
    <name evidence="1" type="ORF">GTA08_BOTSDO08449</name>
</gene>
<evidence type="ECO:0000313" key="1">
    <source>
        <dbReference type="EMBL" id="KAF4304246.1"/>
    </source>
</evidence>
<name>A0A8H4INC5_9PEZI</name>
<proteinExistence type="predicted"/>
<sequence>MTPTVGNRYVSPYHNIDDALSTGLARSILLTSKQIQSEYMEGDTSLRRVGYQHLLTDRALASKIQRAAFDYGVNNRATRGLDSDKTRGCRRSSNTLSGVGRGWARARAVVRRVFVNFYERVVYDIPMKILDQPRGTVYEDARKGFTEHFPSWVRAGMRPTELLVGNLFCGPDVEQAIKEATGPIINYTSELNIPILQAVNMWRIRLELIYQVYEIYI</sequence>
<evidence type="ECO:0000313" key="2">
    <source>
        <dbReference type="Proteomes" id="UP000572817"/>
    </source>
</evidence>
<dbReference type="Proteomes" id="UP000572817">
    <property type="component" value="Unassembled WGS sequence"/>
</dbReference>
<keyword evidence="2" id="KW-1185">Reference proteome</keyword>
<organism evidence="1 2">
    <name type="scientific">Botryosphaeria dothidea</name>
    <dbReference type="NCBI Taxonomy" id="55169"/>
    <lineage>
        <taxon>Eukaryota</taxon>
        <taxon>Fungi</taxon>
        <taxon>Dikarya</taxon>
        <taxon>Ascomycota</taxon>
        <taxon>Pezizomycotina</taxon>
        <taxon>Dothideomycetes</taxon>
        <taxon>Dothideomycetes incertae sedis</taxon>
        <taxon>Botryosphaeriales</taxon>
        <taxon>Botryosphaeriaceae</taxon>
        <taxon>Botryosphaeria</taxon>
    </lineage>
</organism>
<dbReference type="AlphaFoldDB" id="A0A8H4INC5"/>
<dbReference type="EMBL" id="WWBZ02000051">
    <property type="protein sequence ID" value="KAF4304246.1"/>
    <property type="molecule type" value="Genomic_DNA"/>
</dbReference>
<comment type="caution">
    <text evidence="1">The sequence shown here is derived from an EMBL/GenBank/DDBJ whole genome shotgun (WGS) entry which is preliminary data.</text>
</comment>